<proteinExistence type="predicted"/>
<reference evidence="2 3" key="1">
    <citation type="submission" date="2021-03" db="EMBL/GenBank/DDBJ databases">
        <title>Actinoplanes flavus sp. nov., a novel actinomycete isolated from Coconut Palm rhizosphere soil.</title>
        <authorList>
            <person name="Luo X."/>
        </authorList>
    </citation>
    <scope>NUCLEOTIDE SEQUENCE [LARGE SCALE GENOMIC DNA]</scope>
    <source>
        <strain evidence="2 3">NEAU-H7</strain>
    </source>
</reference>
<accession>A0ABS3UN98</accession>
<gene>
    <name evidence="2" type="ORF">J5X75_16800</name>
</gene>
<dbReference type="RefSeq" id="WP_208468349.1">
    <property type="nucleotide sequence ID" value="NZ_JAGFNS010000010.1"/>
</dbReference>
<dbReference type="Proteomes" id="UP000679690">
    <property type="component" value="Unassembled WGS sequence"/>
</dbReference>
<evidence type="ECO:0000256" key="1">
    <source>
        <dbReference type="SAM" id="Phobius"/>
    </source>
</evidence>
<dbReference type="EMBL" id="JAGFNS010000010">
    <property type="protein sequence ID" value="MBO3739188.1"/>
    <property type="molecule type" value="Genomic_DNA"/>
</dbReference>
<keyword evidence="1" id="KW-0472">Membrane</keyword>
<keyword evidence="1" id="KW-0812">Transmembrane</keyword>
<evidence type="ECO:0000313" key="2">
    <source>
        <dbReference type="EMBL" id="MBO3739188.1"/>
    </source>
</evidence>
<sequence>MVIAEVLALAEDGYVEIVADDDGYTVRRGPVDPSGLRQDRADVLAGLFHGGAPARLDRPELPPMTAPHGPISADRLSTVLSEAIQRYGFMSRLRWLIAAGAVLGLGGTLAAMVAGMWLAVLPLATGTAVLLTRWLQAPIRPSGAARAERARLHQLREQMRDGSGASDPALLPWAFLLLAEDERNTWWRRVRPVSDQPHWLTWRPVKAGAWPGFMTDSGLPGLARAVAHRIGP</sequence>
<name>A0ABS3UN98_9ACTN</name>
<evidence type="ECO:0000313" key="3">
    <source>
        <dbReference type="Proteomes" id="UP000679690"/>
    </source>
</evidence>
<feature type="transmembrane region" description="Helical" evidence="1">
    <location>
        <begin position="95"/>
        <end position="120"/>
    </location>
</feature>
<keyword evidence="1" id="KW-1133">Transmembrane helix</keyword>
<evidence type="ECO:0008006" key="4">
    <source>
        <dbReference type="Google" id="ProtNLM"/>
    </source>
</evidence>
<protein>
    <recommendedName>
        <fullName evidence="4">DUF2207 domain-containing protein</fullName>
    </recommendedName>
</protein>
<organism evidence="2 3">
    <name type="scientific">Actinoplanes flavus</name>
    <dbReference type="NCBI Taxonomy" id="2820290"/>
    <lineage>
        <taxon>Bacteria</taxon>
        <taxon>Bacillati</taxon>
        <taxon>Actinomycetota</taxon>
        <taxon>Actinomycetes</taxon>
        <taxon>Micromonosporales</taxon>
        <taxon>Micromonosporaceae</taxon>
        <taxon>Actinoplanes</taxon>
    </lineage>
</organism>
<comment type="caution">
    <text evidence="2">The sequence shown here is derived from an EMBL/GenBank/DDBJ whole genome shotgun (WGS) entry which is preliminary data.</text>
</comment>
<keyword evidence="3" id="KW-1185">Reference proteome</keyword>